<keyword evidence="10" id="KW-1185">Reference proteome</keyword>
<evidence type="ECO:0000313" key="9">
    <source>
        <dbReference type="EMBL" id="CDW74632.1"/>
    </source>
</evidence>
<dbReference type="SMART" id="SM00100">
    <property type="entry name" value="cNMP"/>
    <property type="match status" value="2"/>
</dbReference>
<evidence type="ECO:0000256" key="3">
    <source>
        <dbReference type="ARBA" id="ARBA00022553"/>
    </source>
</evidence>
<evidence type="ECO:0000259" key="8">
    <source>
        <dbReference type="PROSITE" id="PS50042"/>
    </source>
</evidence>
<feature type="domain" description="Cyclic nucleotide-binding" evidence="8">
    <location>
        <begin position="154"/>
        <end position="275"/>
    </location>
</feature>
<dbReference type="InParanoid" id="A0A077ZYC2"/>
<dbReference type="CDD" id="cd00038">
    <property type="entry name" value="CAP_ED"/>
    <property type="match status" value="2"/>
</dbReference>
<organism evidence="9 10">
    <name type="scientific">Stylonychia lemnae</name>
    <name type="common">Ciliate</name>
    <dbReference type="NCBI Taxonomy" id="5949"/>
    <lineage>
        <taxon>Eukaryota</taxon>
        <taxon>Sar</taxon>
        <taxon>Alveolata</taxon>
        <taxon>Ciliophora</taxon>
        <taxon>Intramacronucleata</taxon>
        <taxon>Spirotrichea</taxon>
        <taxon>Stichotrichia</taxon>
        <taxon>Sporadotrichida</taxon>
        <taxon>Oxytrichidae</taxon>
        <taxon>Stylonychinae</taxon>
        <taxon>Stylonychia</taxon>
    </lineage>
</organism>
<evidence type="ECO:0000256" key="6">
    <source>
        <dbReference type="ARBA" id="ARBA00022741"/>
    </source>
</evidence>
<evidence type="ECO:0000313" key="10">
    <source>
        <dbReference type="Proteomes" id="UP000039865"/>
    </source>
</evidence>
<dbReference type="GO" id="GO:0005952">
    <property type="term" value="C:cAMP-dependent protein kinase complex"/>
    <property type="evidence" value="ECO:0007669"/>
    <property type="project" value="InterPro"/>
</dbReference>
<evidence type="ECO:0000256" key="7">
    <source>
        <dbReference type="ARBA" id="ARBA00023149"/>
    </source>
</evidence>
<accession>A0A077ZYC2</accession>
<dbReference type="InterPro" id="IPR000595">
    <property type="entry name" value="cNMP-bd_dom"/>
</dbReference>
<dbReference type="InterPro" id="IPR018490">
    <property type="entry name" value="cNMP-bd_dom_sf"/>
</dbReference>
<protein>
    <recommendedName>
        <fullName evidence="2">cAMP-dependent protein kinase regulatory subunit</fullName>
    </recommendedName>
</protein>
<dbReference type="FunFam" id="2.60.120.10:FF:000006">
    <property type="entry name" value="cAMP-dependent protein kinase type I-alpha regulatory subunit"/>
    <property type="match status" value="1"/>
</dbReference>
<name>A0A077ZYC2_STYLE</name>
<keyword evidence="5" id="KW-0677">Repeat</keyword>
<keyword evidence="6" id="KW-0547">Nucleotide-binding</keyword>
<keyword evidence="7" id="KW-0114">cAMP</keyword>
<evidence type="ECO:0000256" key="1">
    <source>
        <dbReference type="ARBA" id="ARBA00005753"/>
    </source>
</evidence>
<evidence type="ECO:0000256" key="4">
    <source>
        <dbReference type="ARBA" id="ARBA00022566"/>
    </source>
</evidence>
<gene>
    <name evidence="9" type="primary">Contig14607.g15559</name>
    <name evidence="9" type="ORF">STYLEM_3614</name>
</gene>
<dbReference type="PROSITE" id="PS00889">
    <property type="entry name" value="CNMP_BINDING_2"/>
    <property type="match status" value="2"/>
</dbReference>
<reference evidence="9 10" key="1">
    <citation type="submission" date="2014-06" db="EMBL/GenBank/DDBJ databases">
        <authorList>
            <person name="Swart Estienne"/>
        </authorList>
    </citation>
    <scope>NUCLEOTIDE SEQUENCE [LARGE SCALE GENOMIC DNA]</scope>
    <source>
        <strain evidence="9 10">130c</strain>
    </source>
</reference>
<dbReference type="InterPro" id="IPR014710">
    <property type="entry name" value="RmlC-like_jellyroll"/>
</dbReference>
<dbReference type="PANTHER" id="PTHR11635:SF152">
    <property type="entry name" value="CAMP-DEPENDENT PROTEIN KINASE TYPE I REGULATORY SUBUNIT-RELATED"/>
    <property type="match status" value="1"/>
</dbReference>
<dbReference type="GO" id="GO:0005829">
    <property type="term" value="C:cytosol"/>
    <property type="evidence" value="ECO:0007669"/>
    <property type="project" value="TreeGrafter"/>
</dbReference>
<dbReference type="PANTHER" id="PTHR11635">
    <property type="entry name" value="CAMP-DEPENDENT PROTEIN KINASE REGULATORY CHAIN"/>
    <property type="match status" value="1"/>
</dbReference>
<feature type="domain" description="Cyclic nucleotide-binding" evidence="8">
    <location>
        <begin position="278"/>
        <end position="399"/>
    </location>
</feature>
<comment type="similarity">
    <text evidence="1">Belongs to the cAMP-dependent kinase regulatory chain family.</text>
</comment>
<dbReference type="GO" id="GO:0033554">
    <property type="term" value="P:cellular response to stress"/>
    <property type="evidence" value="ECO:0007669"/>
    <property type="project" value="UniProtKB-ARBA"/>
</dbReference>
<dbReference type="Gene3D" id="2.60.120.10">
    <property type="entry name" value="Jelly Rolls"/>
    <property type="match status" value="2"/>
</dbReference>
<dbReference type="FunCoup" id="A0A077ZYC2">
    <property type="interactions" value="44"/>
</dbReference>
<dbReference type="PRINTS" id="PR00103">
    <property type="entry name" value="CAMPKINASE"/>
</dbReference>
<dbReference type="Pfam" id="PF00027">
    <property type="entry name" value="cNMP_binding"/>
    <property type="match status" value="2"/>
</dbReference>
<dbReference type="GO" id="GO:0030552">
    <property type="term" value="F:cAMP binding"/>
    <property type="evidence" value="ECO:0007669"/>
    <property type="project" value="UniProtKB-KW"/>
</dbReference>
<evidence type="ECO:0000256" key="2">
    <source>
        <dbReference type="ARBA" id="ARBA00020355"/>
    </source>
</evidence>
<dbReference type="OrthoDB" id="417078at2759"/>
<dbReference type="PROSITE" id="PS00888">
    <property type="entry name" value="CNMP_BINDING_1"/>
    <property type="match status" value="2"/>
</dbReference>
<dbReference type="FunFam" id="2.60.120.10:FF:000039">
    <property type="entry name" value="cAMP-dependent protein kinase regulatory subunit"/>
    <property type="match status" value="1"/>
</dbReference>
<proteinExistence type="inferred from homology"/>
<dbReference type="GO" id="GO:0004862">
    <property type="term" value="F:cAMP-dependent protein kinase inhibitor activity"/>
    <property type="evidence" value="ECO:0007669"/>
    <property type="project" value="TreeGrafter"/>
</dbReference>
<dbReference type="Proteomes" id="UP000039865">
    <property type="component" value="Unassembled WGS sequence"/>
</dbReference>
<dbReference type="PROSITE" id="PS50042">
    <property type="entry name" value="CNMP_BINDING_3"/>
    <property type="match status" value="2"/>
</dbReference>
<dbReference type="GO" id="GO:0034236">
    <property type="term" value="F:protein kinase A catalytic subunit binding"/>
    <property type="evidence" value="ECO:0007669"/>
    <property type="project" value="TreeGrafter"/>
</dbReference>
<dbReference type="InterPro" id="IPR050503">
    <property type="entry name" value="cAMP-dep_PK_reg_su-like"/>
</dbReference>
<dbReference type="SUPFAM" id="SSF51206">
    <property type="entry name" value="cAMP-binding domain-like"/>
    <property type="match status" value="2"/>
</dbReference>
<keyword evidence="3" id="KW-0597">Phosphoprotein</keyword>
<dbReference type="OMA" id="PHPTIHE"/>
<evidence type="ECO:0000256" key="5">
    <source>
        <dbReference type="ARBA" id="ARBA00022737"/>
    </source>
</evidence>
<dbReference type="InterPro" id="IPR018488">
    <property type="entry name" value="cNMP-bd_CS"/>
</dbReference>
<dbReference type="AlphaFoldDB" id="A0A077ZYC2"/>
<sequence>MESADQSKENNLYLEKNTELRQLLEALSFEIRNKRPKNIVKYFNHSENNSYIQPQFLLNYLSFNYGERATIANRQLESSLQSELKRLEALQDDDDYIDILPEQVVKNAKKGPRTSVSAEAFGHWNKKSDFKARIVQKSEETKDKIRQRLGQSFLFNSLNTDEFKIVVDAMEEKRYSAGQNIIQQGEDGYELFVVEQGKLSCFRLFPGNSQATFLKHYEAGDAFGELALLYNAPRAATITADTECLLWCLDRETFNHIVKDSSRNRREKYESFLAKVKILESMDSYERSTLSDAFVEEVFKAGNHVIRAGDEGNKFYLIEEGELIATKQMANNEEAKEVMKYKAGDYFGERALIQNEPRAANVIAKTDCKLVSLDRHSFKRLMGPLDTILIRNMEVYEAYKATDSKKGKL</sequence>
<dbReference type="EMBL" id="CCKQ01003513">
    <property type="protein sequence ID" value="CDW74632.1"/>
    <property type="molecule type" value="Genomic_DNA"/>
</dbReference>
<keyword evidence="4" id="KW-0116">cAMP-binding</keyword>